<dbReference type="Pfam" id="PF07927">
    <property type="entry name" value="HicA_toxin"/>
    <property type="match status" value="1"/>
</dbReference>
<keyword evidence="6" id="KW-0694">RNA-binding</keyword>
<comment type="similarity">
    <text evidence="1">Belongs to the HicA mRNA interferase family.</text>
</comment>
<keyword evidence="4" id="KW-0255">Endonuclease</keyword>
<evidence type="ECO:0000256" key="6">
    <source>
        <dbReference type="ARBA" id="ARBA00022884"/>
    </source>
</evidence>
<proteinExistence type="inferred from homology"/>
<evidence type="ECO:0000256" key="2">
    <source>
        <dbReference type="ARBA" id="ARBA00022649"/>
    </source>
</evidence>
<keyword evidence="2" id="KW-1277">Toxin-antitoxin system</keyword>
<name>A0A0G1ZE46_9BACT</name>
<dbReference type="GO" id="GO:0004519">
    <property type="term" value="F:endonuclease activity"/>
    <property type="evidence" value="ECO:0007669"/>
    <property type="project" value="UniProtKB-KW"/>
</dbReference>
<sequence length="65" mass="7453">MKRRDFERHLRKQGCIVLREGAKHSVWHNVGNGLSSTVPRHTNIDDPSLVRKICRDLGILPPRGK</sequence>
<comment type="caution">
    <text evidence="8">The sequence shown here is derived from an EMBL/GenBank/DDBJ whole genome shotgun (WGS) entry which is preliminary data.</text>
</comment>
<organism evidence="8 9">
    <name type="scientific">Candidatus Magasanikbacteria bacterium GW2011_GWA2_50_22</name>
    <dbReference type="NCBI Taxonomy" id="1619043"/>
    <lineage>
        <taxon>Bacteria</taxon>
        <taxon>Candidatus Magasanikiibacteriota</taxon>
    </lineage>
</organism>
<gene>
    <name evidence="8" type="ORF">UY58_C0003G0056</name>
</gene>
<evidence type="ECO:0000313" key="9">
    <source>
        <dbReference type="Proteomes" id="UP000033982"/>
    </source>
</evidence>
<evidence type="ECO:0000313" key="8">
    <source>
        <dbReference type="EMBL" id="KKW17479.1"/>
    </source>
</evidence>
<dbReference type="SUPFAM" id="SSF54786">
    <property type="entry name" value="YcfA/nrd intein domain"/>
    <property type="match status" value="1"/>
</dbReference>
<dbReference type="GO" id="GO:0003729">
    <property type="term" value="F:mRNA binding"/>
    <property type="evidence" value="ECO:0007669"/>
    <property type="project" value="InterPro"/>
</dbReference>
<keyword evidence="5" id="KW-0378">Hydrolase</keyword>
<evidence type="ECO:0000256" key="1">
    <source>
        <dbReference type="ARBA" id="ARBA00006620"/>
    </source>
</evidence>
<accession>A0A0G1ZE46</accession>
<dbReference type="AlphaFoldDB" id="A0A0G1ZE46"/>
<evidence type="ECO:0008006" key="10">
    <source>
        <dbReference type="Google" id="ProtNLM"/>
    </source>
</evidence>
<evidence type="ECO:0000256" key="4">
    <source>
        <dbReference type="ARBA" id="ARBA00022759"/>
    </source>
</evidence>
<protein>
    <recommendedName>
        <fullName evidence="10">YcfA family protein</fullName>
    </recommendedName>
</protein>
<dbReference type="Gene3D" id="3.30.920.30">
    <property type="entry name" value="Hypothetical protein"/>
    <property type="match status" value="1"/>
</dbReference>
<dbReference type="GO" id="GO:0016787">
    <property type="term" value="F:hydrolase activity"/>
    <property type="evidence" value="ECO:0007669"/>
    <property type="project" value="UniProtKB-KW"/>
</dbReference>
<dbReference type="InterPro" id="IPR012933">
    <property type="entry name" value="HicA_mRNA_interferase"/>
</dbReference>
<keyword evidence="3" id="KW-0540">Nuclease</keyword>
<reference evidence="8 9" key="1">
    <citation type="journal article" date="2015" name="Nature">
        <title>rRNA introns, odd ribosomes, and small enigmatic genomes across a large radiation of phyla.</title>
        <authorList>
            <person name="Brown C.T."/>
            <person name="Hug L.A."/>
            <person name="Thomas B.C."/>
            <person name="Sharon I."/>
            <person name="Castelle C.J."/>
            <person name="Singh A."/>
            <person name="Wilkins M.J."/>
            <person name="Williams K.H."/>
            <person name="Banfield J.F."/>
        </authorList>
    </citation>
    <scope>NUCLEOTIDE SEQUENCE [LARGE SCALE GENOMIC DNA]</scope>
</reference>
<dbReference type="EMBL" id="LCQN01000003">
    <property type="protein sequence ID" value="KKW17479.1"/>
    <property type="molecule type" value="Genomic_DNA"/>
</dbReference>
<keyword evidence="7" id="KW-0346">Stress response</keyword>
<dbReference type="Proteomes" id="UP000033982">
    <property type="component" value="Unassembled WGS sequence"/>
</dbReference>
<evidence type="ECO:0000256" key="3">
    <source>
        <dbReference type="ARBA" id="ARBA00022722"/>
    </source>
</evidence>
<dbReference type="InterPro" id="IPR038570">
    <property type="entry name" value="HicA_sf"/>
</dbReference>
<evidence type="ECO:0000256" key="5">
    <source>
        <dbReference type="ARBA" id="ARBA00022801"/>
    </source>
</evidence>
<evidence type="ECO:0000256" key="7">
    <source>
        <dbReference type="ARBA" id="ARBA00023016"/>
    </source>
</evidence>